<accession>A0AAV4MQV3</accession>
<organism evidence="1 2">
    <name type="scientific">Caerostris extrusa</name>
    <name type="common">Bark spider</name>
    <name type="synonym">Caerostris bankana</name>
    <dbReference type="NCBI Taxonomy" id="172846"/>
    <lineage>
        <taxon>Eukaryota</taxon>
        <taxon>Metazoa</taxon>
        <taxon>Ecdysozoa</taxon>
        <taxon>Arthropoda</taxon>
        <taxon>Chelicerata</taxon>
        <taxon>Arachnida</taxon>
        <taxon>Araneae</taxon>
        <taxon>Araneomorphae</taxon>
        <taxon>Entelegynae</taxon>
        <taxon>Araneoidea</taxon>
        <taxon>Araneidae</taxon>
        <taxon>Caerostris</taxon>
    </lineage>
</organism>
<gene>
    <name evidence="1" type="ORF">CEXT_432921</name>
</gene>
<name>A0AAV4MQV3_CAEEX</name>
<evidence type="ECO:0000313" key="2">
    <source>
        <dbReference type="Proteomes" id="UP001054945"/>
    </source>
</evidence>
<evidence type="ECO:0000313" key="1">
    <source>
        <dbReference type="EMBL" id="GIX73841.1"/>
    </source>
</evidence>
<dbReference type="EMBL" id="BPLR01002446">
    <property type="protein sequence ID" value="GIX73841.1"/>
    <property type="molecule type" value="Genomic_DNA"/>
</dbReference>
<dbReference type="Proteomes" id="UP001054945">
    <property type="component" value="Unassembled WGS sequence"/>
</dbReference>
<dbReference type="AlphaFoldDB" id="A0AAV4MQV3"/>
<comment type="caution">
    <text evidence="1">The sequence shown here is derived from an EMBL/GenBank/DDBJ whole genome shotgun (WGS) entry which is preliminary data.</text>
</comment>
<keyword evidence="2" id="KW-1185">Reference proteome</keyword>
<evidence type="ECO:0008006" key="3">
    <source>
        <dbReference type="Google" id="ProtNLM"/>
    </source>
</evidence>
<protein>
    <recommendedName>
        <fullName evidence="3">Maturase K</fullName>
    </recommendedName>
</protein>
<reference evidence="1 2" key="1">
    <citation type="submission" date="2021-06" db="EMBL/GenBank/DDBJ databases">
        <title>Caerostris extrusa draft genome.</title>
        <authorList>
            <person name="Kono N."/>
            <person name="Arakawa K."/>
        </authorList>
    </citation>
    <scope>NUCLEOTIDE SEQUENCE [LARGE SCALE GENOMIC DNA]</scope>
</reference>
<sequence>MGCSSHTGSADSPETLSYSRPSLHLYESEFRRFLSSILFDHPSSSYAPPSPLTRFESFKFEDYKWAREGLLERECKRWTKLNENESLECFVRKF</sequence>
<proteinExistence type="predicted"/>